<feature type="domain" description="DUF4214" evidence="3">
    <location>
        <begin position="93"/>
        <end position="143"/>
    </location>
</feature>
<gene>
    <name evidence="4" type="ORF">KA717_12860</name>
</gene>
<dbReference type="InterPro" id="IPR025282">
    <property type="entry name" value="DUF4214"/>
</dbReference>
<dbReference type="KEGG" id="wna:KA717_12860"/>
<feature type="region of interest" description="Disordered" evidence="1">
    <location>
        <begin position="184"/>
        <end position="224"/>
    </location>
</feature>
<evidence type="ECO:0000313" key="4">
    <source>
        <dbReference type="EMBL" id="UXE63431.1"/>
    </source>
</evidence>
<feature type="domain" description="DUF4214" evidence="3">
    <location>
        <begin position="272"/>
        <end position="325"/>
    </location>
</feature>
<feature type="signal peptide" evidence="2">
    <location>
        <begin position="1"/>
        <end position="24"/>
    </location>
</feature>
<accession>A0A977PXT0</accession>
<dbReference type="Pfam" id="PF13946">
    <property type="entry name" value="DUF4214"/>
    <property type="match status" value="2"/>
</dbReference>
<dbReference type="Proteomes" id="UP001065613">
    <property type="component" value="Chromosome"/>
</dbReference>
<dbReference type="AlphaFoldDB" id="A0A977PXT0"/>
<feature type="compositionally biased region" description="Low complexity" evidence="1">
    <location>
        <begin position="190"/>
        <end position="224"/>
    </location>
</feature>
<evidence type="ECO:0000256" key="2">
    <source>
        <dbReference type="SAM" id="SignalP"/>
    </source>
</evidence>
<dbReference type="InterPro" id="IPR038255">
    <property type="entry name" value="PBS_linker_sf"/>
</dbReference>
<dbReference type="EMBL" id="CP073041">
    <property type="protein sequence ID" value="UXE63431.1"/>
    <property type="molecule type" value="Genomic_DNA"/>
</dbReference>
<proteinExistence type="predicted"/>
<feature type="chain" id="PRO_5036827819" evidence="2">
    <location>
        <begin position="25"/>
        <end position="356"/>
    </location>
</feature>
<keyword evidence="2" id="KW-0732">Signal</keyword>
<organism evidence="4">
    <name type="scientific">Woronichinia naegeliana WA131</name>
    <dbReference type="NCBI Taxonomy" id="2824559"/>
    <lineage>
        <taxon>Bacteria</taxon>
        <taxon>Bacillati</taxon>
        <taxon>Cyanobacteriota</taxon>
        <taxon>Cyanophyceae</taxon>
        <taxon>Synechococcales</taxon>
        <taxon>Coelosphaeriaceae</taxon>
        <taxon>Woronichinia</taxon>
    </lineage>
</organism>
<protein>
    <submittedName>
        <fullName evidence="4">DUF4214 domain-containing protein</fullName>
    </submittedName>
</protein>
<feature type="region of interest" description="Disordered" evidence="1">
    <location>
        <begin position="318"/>
        <end position="339"/>
    </location>
</feature>
<evidence type="ECO:0000256" key="1">
    <source>
        <dbReference type="SAM" id="MobiDB-lite"/>
    </source>
</evidence>
<sequence>MKPLILSAATILTASLIYSFPALAQSQRITCVRDRNVISCPNYGSFQYSSNNNNRSRANISCFRDQNVINCQNYGSFRYQSNNNNNDNWSSNNSNEINTLYVQVLGRNANSKDLRNYSQTINNQGWSLAQARLNLANSQEFNQAINNIYREYLGRNADASGLQGYRNAVINGVSFEAVRNEIANSPESLNRNQNNGNYNNNDYNSPRNNGNYNNGNYNRPRNNGNYNQSYNNANEINDLYVQVLGRNANANDLRNYNQSWSLAQARRNLVSSQEFNQAINNLYREYLGRNADAKGLQSYRNAINNGRSFEDISNEIANSPEANNQNNNDNYNQPNGSSTFGDGVKDMVCQITGLCF</sequence>
<evidence type="ECO:0000259" key="3">
    <source>
        <dbReference type="Pfam" id="PF13946"/>
    </source>
</evidence>
<reference evidence="4" key="1">
    <citation type="submission" date="2021-04" db="EMBL/GenBank/DDBJ databases">
        <title>Genome sequence of Woronichinia naegeliana from Washington state freshwater lake bloom.</title>
        <authorList>
            <person name="Dreher T.W."/>
        </authorList>
    </citation>
    <scope>NUCLEOTIDE SEQUENCE</scope>
    <source>
        <strain evidence="4">WA131</strain>
    </source>
</reference>
<dbReference type="Gene3D" id="1.10.3130.20">
    <property type="entry name" value="Phycobilisome linker domain"/>
    <property type="match status" value="2"/>
</dbReference>
<feature type="compositionally biased region" description="Low complexity" evidence="1">
    <location>
        <begin position="318"/>
        <end position="335"/>
    </location>
</feature>
<name>A0A977PXT0_9CYAN</name>